<keyword evidence="4" id="KW-1185">Reference proteome</keyword>
<dbReference type="InterPro" id="IPR003488">
    <property type="entry name" value="DprA"/>
</dbReference>
<dbReference type="STRING" id="1246626.BleG1_2266"/>
<sequence length="296" mass="33202">MIHVHALLYSQTSVWKRLVAWDPTIQNIYNASANEIRKNLLISDGTAKRLVQWLNQSNPFEYVAMLKHHNIFPLSIEDSHYPTLLSHIYDPPILLYCKGNQHLLTMKKVAIVGSRTPSLYGKQVVKRLSTVFVETGSAIVSGLARGVDIEAHQSAIKAGGCTIAVTASGFFHPYPPEHQAFLTDTSPQSLLVVSEYPPHVKPKKWHFPTRNRIISGLSYATIIIEAKRKSGSLITADLALEQGREVFAVPGSIFSPESEGTNWLISQGAYCLYNEQTLFEYMPNFMSKSIERKRFS</sequence>
<dbReference type="KEGG" id="ble:BleG1_2266"/>
<evidence type="ECO:0000313" key="4">
    <source>
        <dbReference type="Proteomes" id="UP000027142"/>
    </source>
</evidence>
<evidence type="ECO:0000313" key="3">
    <source>
        <dbReference type="EMBL" id="AIC94844.1"/>
    </source>
</evidence>
<dbReference type="GO" id="GO:0009294">
    <property type="term" value="P:DNA-mediated transformation"/>
    <property type="evidence" value="ECO:0007669"/>
    <property type="project" value="InterPro"/>
</dbReference>
<protein>
    <submittedName>
        <fullName evidence="3">DNA recombination-mediator protein</fullName>
    </submittedName>
</protein>
<evidence type="ECO:0000259" key="2">
    <source>
        <dbReference type="Pfam" id="PF02481"/>
    </source>
</evidence>
<organism evidence="3 4">
    <name type="scientific">Shouchella lehensis G1</name>
    <dbReference type="NCBI Taxonomy" id="1246626"/>
    <lineage>
        <taxon>Bacteria</taxon>
        <taxon>Bacillati</taxon>
        <taxon>Bacillota</taxon>
        <taxon>Bacilli</taxon>
        <taxon>Bacillales</taxon>
        <taxon>Bacillaceae</taxon>
        <taxon>Shouchella</taxon>
    </lineage>
</organism>
<dbReference type="HOGENOM" id="CLU_029601_3_3_9"/>
<dbReference type="PATRIC" id="fig|1246626.3.peg.2264"/>
<accession>A0A060M429</accession>
<dbReference type="Gene3D" id="3.40.50.450">
    <property type="match status" value="1"/>
</dbReference>
<dbReference type="EMBL" id="CP003923">
    <property type="protein sequence ID" value="AIC94844.1"/>
    <property type="molecule type" value="Genomic_DNA"/>
</dbReference>
<gene>
    <name evidence="3" type="ORF">BleG1_2266</name>
</gene>
<dbReference type="PANTHER" id="PTHR43022">
    <property type="entry name" value="PROTEIN SMF"/>
    <property type="match status" value="1"/>
</dbReference>
<dbReference type="OrthoDB" id="9785707at2"/>
<dbReference type="InterPro" id="IPR057666">
    <property type="entry name" value="DrpA_SLOG"/>
</dbReference>
<dbReference type="RefSeq" id="WP_051667547.1">
    <property type="nucleotide sequence ID" value="NZ_CP003923.1"/>
</dbReference>
<reference evidence="3 4" key="1">
    <citation type="journal article" date="2014" name="Gene">
        <title>A comparative genomic analysis of the alkalitolerant soil bacterium Bacillus lehensis G1.</title>
        <authorList>
            <person name="Noor Y.M."/>
            <person name="Samsulrizal N.H."/>
            <person name="Jema'on N.A."/>
            <person name="Low K.O."/>
            <person name="Ramli A.N."/>
            <person name="Alias N.I."/>
            <person name="Damis S.I."/>
            <person name="Fuzi S.F."/>
            <person name="Isa M.N."/>
            <person name="Murad A.M."/>
            <person name="Raih M.F."/>
            <person name="Bakar F.D."/>
            <person name="Najimudin N."/>
            <person name="Mahadi N.M."/>
            <person name="Illias R.M."/>
        </authorList>
    </citation>
    <scope>NUCLEOTIDE SEQUENCE [LARGE SCALE GENOMIC DNA]</scope>
    <source>
        <strain evidence="3 4">G1</strain>
    </source>
</reference>
<dbReference type="PANTHER" id="PTHR43022:SF1">
    <property type="entry name" value="PROTEIN SMF"/>
    <property type="match status" value="1"/>
</dbReference>
<dbReference type="Proteomes" id="UP000027142">
    <property type="component" value="Chromosome"/>
</dbReference>
<proteinExistence type="inferred from homology"/>
<dbReference type="eggNOG" id="COG0758">
    <property type="taxonomic scope" value="Bacteria"/>
</dbReference>
<comment type="similarity">
    <text evidence="1">Belongs to the DprA/Smf family.</text>
</comment>
<dbReference type="AlphaFoldDB" id="A0A060M429"/>
<dbReference type="SUPFAM" id="SSF102405">
    <property type="entry name" value="MCP/YpsA-like"/>
    <property type="match status" value="1"/>
</dbReference>
<evidence type="ECO:0000256" key="1">
    <source>
        <dbReference type="ARBA" id="ARBA00006525"/>
    </source>
</evidence>
<feature type="domain" description="Smf/DprA SLOG" evidence="2">
    <location>
        <begin position="75"/>
        <end position="281"/>
    </location>
</feature>
<dbReference type="NCBIfam" id="TIGR00732">
    <property type="entry name" value="dprA"/>
    <property type="match status" value="1"/>
</dbReference>
<name>A0A060M429_9BACI</name>
<dbReference type="Pfam" id="PF02481">
    <property type="entry name" value="DNA_processg_A"/>
    <property type="match status" value="1"/>
</dbReference>